<proteinExistence type="predicted"/>
<dbReference type="OrthoDB" id="2427285at2759"/>
<name>A0A9P6T5D2_9FUNG</name>
<comment type="caution">
    <text evidence="3">The sequence shown here is derived from an EMBL/GenBank/DDBJ whole genome shotgun (WGS) entry which is preliminary data.</text>
</comment>
<dbReference type="Proteomes" id="UP000703661">
    <property type="component" value="Unassembled WGS sequence"/>
</dbReference>
<feature type="coiled-coil region" evidence="1">
    <location>
        <begin position="21"/>
        <end position="55"/>
    </location>
</feature>
<accession>A0A9P6T5D2</accession>
<feature type="region of interest" description="Disordered" evidence="2">
    <location>
        <begin position="209"/>
        <end position="229"/>
    </location>
</feature>
<keyword evidence="1" id="KW-0175">Coiled coil</keyword>
<evidence type="ECO:0000256" key="2">
    <source>
        <dbReference type="SAM" id="MobiDB-lite"/>
    </source>
</evidence>
<evidence type="ECO:0000313" key="3">
    <source>
        <dbReference type="EMBL" id="KAG0024289.1"/>
    </source>
</evidence>
<evidence type="ECO:0000256" key="1">
    <source>
        <dbReference type="SAM" id="Coils"/>
    </source>
</evidence>
<feature type="compositionally biased region" description="Basic and acidic residues" evidence="2">
    <location>
        <begin position="220"/>
        <end position="229"/>
    </location>
</feature>
<dbReference type="AlphaFoldDB" id="A0A9P6T5D2"/>
<protein>
    <submittedName>
        <fullName evidence="3">Uncharacterized protein</fullName>
    </submittedName>
</protein>
<organism evidence="3 4">
    <name type="scientific">Entomortierella chlamydospora</name>
    <dbReference type="NCBI Taxonomy" id="101097"/>
    <lineage>
        <taxon>Eukaryota</taxon>
        <taxon>Fungi</taxon>
        <taxon>Fungi incertae sedis</taxon>
        <taxon>Mucoromycota</taxon>
        <taxon>Mortierellomycotina</taxon>
        <taxon>Mortierellomycetes</taxon>
        <taxon>Mortierellales</taxon>
        <taxon>Mortierellaceae</taxon>
        <taxon>Entomortierella</taxon>
    </lineage>
</organism>
<dbReference type="EMBL" id="JAAAID010000023">
    <property type="protein sequence ID" value="KAG0024289.1"/>
    <property type="molecule type" value="Genomic_DNA"/>
</dbReference>
<feature type="region of interest" description="Disordered" evidence="2">
    <location>
        <begin position="268"/>
        <end position="363"/>
    </location>
</feature>
<evidence type="ECO:0000313" key="4">
    <source>
        <dbReference type="Proteomes" id="UP000703661"/>
    </source>
</evidence>
<sequence length="363" mass="41393">MPTENVSDLEPSIDSAILRYLRRLERNQTVLENTVKNQEQTIQQQKTEMAELRTELAYINGIKGKTHTKCQARFHENTPASTSSHNPPYQPSYNWREAEEIILCLKEEVMEEVIEEVVLEARGNAIEEIITGIKKEILDEVIGEAVTETVEEFRVREIVEELMITVKQEVMEEVIEEVIMEISEEVREEANVEVMVEVMEDVGLEAKEKVTEENGLSDETTTRVDAMEDTRARIRKAEEDELDEEPKKKRHLRSYVGVELVDSWETDAAEQSNSVDYQGRMTDSYTDSFSSGTPSLADYSETSTPKNQEEAQNLVSQFDTENSNHQPDTHTGAQDTDSQTNTHTRSPNRQDDTYTQGAAEHPS</sequence>
<feature type="compositionally biased region" description="Polar residues" evidence="2">
    <location>
        <begin position="269"/>
        <end position="347"/>
    </location>
</feature>
<keyword evidence="4" id="KW-1185">Reference proteome</keyword>
<reference evidence="3" key="1">
    <citation type="journal article" date="2020" name="Fungal Divers.">
        <title>Resolving the Mortierellaceae phylogeny through synthesis of multi-gene phylogenetics and phylogenomics.</title>
        <authorList>
            <person name="Vandepol N."/>
            <person name="Liber J."/>
            <person name="Desiro A."/>
            <person name="Na H."/>
            <person name="Kennedy M."/>
            <person name="Barry K."/>
            <person name="Grigoriev I.V."/>
            <person name="Miller A.N."/>
            <person name="O'Donnell K."/>
            <person name="Stajich J.E."/>
            <person name="Bonito G."/>
        </authorList>
    </citation>
    <scope>NUCLEOTIDE SEQUENCE</scope>
    <source>
        <strain evidence="3">NRRL 2769</strain>
    </source>
</reference>
<gene>
    <name evidence="3" type="ORF">BGZ80_004529</name>
</gene>